<dbReference type="InterPro" id="IPR002931">
    <property type="entry name" value="Transglutaminase-like"/>
</dbReference>
<name>A0AAN4ZYT0_9RHOB</name>
<dbReference type="SUPFAM" id="SSF54001">
    <property type="entry name" value="Cysteine proteinases"/>
    <property type="match status" value="1"/>
</dbReference>
<keyword evidence="4" id="KW-1185">Reference proteome</keyword>
<reference evidence="2" key="1">
    <citation type="journal article" date="2014" name="Int. J. Syst. Evol. Microbiol.">
        <title>Complete genome sequence of Corynebacterium casei LMG S-19264T (=DSM 44701T), isolated from a smear-ripened cheese.</title>
        <authorList>
            <consortium name="US DOE Joint Genome Institute (JGI-PGF)"/>
            <person name="Walter F."/>
            <person name="Albersmeier A."/>
            <person name="Kalinowski J."/>
            <person name="Ruckert C."/>
        </authorList>
    </citation>
    <scope>NUCLEOTIDE SEQUENCE</scope>
    <source>
        <strain evidence="2">CGMCC 1.10859</strain>
    </source>
</reference>
<feature type="domain" description="Transglutaminase-like" evidence="1">
    <location>
        <begin position="176"/>
        <end position="247"/>
    </location>
</feature>
<dbReference type="Pfam" id="PF01841">
    <property type="entry name" value="Transglut_core"/>
    <property type="match status" value="1"/>
</dbReference>
<dbReference type="RefSeq" id="WP_035843309.1">
    <property type="nucleotide sequence ID" value="NZ_BNAB01000004.1"/>
</dbReference>
<dbReference type="EMBL" id="BNAB01000004">
    <property type="protein sequence ID" value="GHE00416.1"/>
    <property type="molecule type" value="Genomic_DNA"/>
</dbReference>
<dbReference type="PANTHER" id="PTHR33490:SF7">
    <property type="entry name" value="BLR2979 PROTEIN"/>
    <property type="match status" value="1"/>
</dbReference>
<dbReference type="Gene3D" id="3.10.620.30">
    <property type="match status" value="1"/>
</dbReference>
<dbReference type="InterPro" id="IPR013589">
    <property type="entry name" value="Bac_transglu_N"/>
</dbReference>
<gene>
    <name evidence="2" type="ORF">GCM10008024_11830</name>
    <name evidence="3" type="ORF">SAMN05444006_105131</name>
</gene>
<evidence type="ECO:0000313" key="5">
    <source>
        <dbReference type="Proteomes" id="UP000634647"/>
    </source>
</evidence>
<dbReference type="Proteomes" id="UP000199541">
    <property type="component" value="Unassembled WGS sequence"/>
</dbReference>
<organism evidence="2 5">
    <name type="scientific">Allgaiera indica</name>
    <dbReference type="NCBI Taxonomy" id="765699"/>
    <lineage>
        <taxon>Bacteria</taxon>
        <taxon>Pseudomonadati</taxon>
        <taxon>Pseudomonadota</taxon>
        <taxon>Alphaproteobacteria</taxon>
        <taxon>Rhodobacterales</taxon>
        <taxon>Paracoccaceae</taxon>
        <taxon>Allgaiera</taxon>
    </lineage>
</organism>
<evidence type="ECO:0000313" key="4">
    <source>
        <dbReference type="Proteomes" id="UP000199541"/>
    </source>
</evidence>
<sequence>MRYDITLRVDYAYDFASDQARNLLHLLPRVVPGRQGVVASLLTVDPAPQERWDGLDFFGNGATWIAYHEPIDSISLSLKAQTVQTTPAMGMDLSPRLAGLEAEIGACQDLGPEAPHHFLGRSARVAPDPEMTAFARDHAGAGQSALQAVQAVGGALHREMAFDAAATDARTPTAEAFAQRRGVCQDFSHVMIACLRGLGIPAGYVSGFLRTLPPPGQPRLEGADAMHAWVRAWCGSDMGWVEFDPTNDTFVRDDHIVVSYGRDYADVAPVRGTLRSTGGQHTEHAVDVVPLDPA</sequence>
<comment type="caution">
    <text evidence="2">The sequence shown here is derived from an EMBL/GenBank/DDBJ whole genome shotgun (WGS) entry which is preliminary data.</text>
</comment>
<reference evidence="2" key="3">
    <citation type="submission" date="2023-06" db="EMBL/GenBank/DDBJ databases">
        <authorList>
            <person name="Sun Q."/>
            <person name="Zhou Y."/>
        </authorList>
    </citation>
    <scope>NUCLEOTIDE SEQUENCE</scope>
    <source>
        <strain evidence="2">CGMCC 1.10859</strain>
    </source>
</reference>
<dbReference type="SMART" id="SM00460">
    <property type="entry name" value="TGc"/>
    <property type="match status" value="1"/>
</dbReference>
<dbReference type="Pfam" id="PF08379">
    <property type="entry name" value="Bact_transglu_N"/>
    <property type="match status" value="1"/>
</dbReference>
<protein>
    <submittedName>
        <fullName evidence="2 3">Transglutaminase</fullName>
    </submittedName>
</protein>
<evidence type="ECO:0000259" key="1">
    <source>
        <dbReference type="SMART" id="SM00460"/>
    </source>
</evidence>
<evidence type="ECO:0000313" key="2">
    <source>
        <dbReference type="EMBL" id="GHE00416.1"/>
    </source>
</evidence>
<dbReference type="InterPro" id="IPR038765">
    <property type="entry name" value="Papain-like_cys_pep_sf"/>
</dbReference>
<reference evidence="3 4" key="2">
    <citation type="submission" date="2016-10" db="EMBL/GenBank/DDBJ databases">
        <authorList>
            <person name="Varghese N."/>
            <person name="Submissions S."/>
        </authorList>
    </citation>
    <scope>NUCLEOTIDE SEQUENCE [LARGE SCALE GENOMIC DNA]</scope>
    <source>
        <strain evidence="3 4">DSM 24802</strain>
    </source>
</reference>
<accession>A0AAN4ZYT0</accession>
<dbReference type="AlphaFoldDB" id="A0AAN4ZYT0"/>
<dbReference type="EMBL" id="FNOB01000005">
    <property type="protein sequence ID" value="SDW62272.1"/>
    <property type="molecule type" value="Genomic_DNA"/>
</dbReference>
<dbReference type="PANTHER" id="PTHR33490">
    <property type="entry name" value="BLR5614 PROTEIN-RELATED"/>
    <property type="match status" value="1"/>
</dbReference>
<evidence type="ECO:0000313" key="3">
    <source>
        <dbReference type="EMBL" id="SDW62272.1"/>
    </source>
</evidence>
<dbReference type="Proteomes" id="UP000634647">
    <property type="component" value="Unassembled WGS sequence"/>
</dbReference>
<proteinExistence type="predicted"/>